<comment type="caution">
    <text evidence="2">The sequence shown here is derived from an EMBL/GenBank/DDBJ whole genome shotgun (WGS) entry which is preliminary data.</text>
</comment>
<name>A0ABQ8SFG7_PERAM</name>
<accession>A0ABQ8SFG7</accession>
<protein>
    <recommendedName>
        <fullName evidence="1">DUF4817 domain-containing protein</fullName>
    </recommendedName>
</protein>
<sequence>MSTGSNTESYPAFAHIGLRENPGKHLNQRFIPEDGKSEKCACFDISGLGRSRVATYPENVQATVVDCGVDSCCGLLHVKTANTQHTTCTDVSHLYILYVIKVPRRQWKARKHVHLFINNMQLSFYELKWILKCYWKVENVFEVQRRWRVEFGTQPPTRLTITRIRDKFEVDGTVQDMLKGRCGRKRSSTDNESVDAVMQTFAQSPKKSMRQCSHEIGISKSSVHRILRAQKWKTYIPRLVHALNEDLVRRLKLCEWFWNMCDEREEIQDLIVWSDEPKFKHNGTINRHNCGYWVNENSHLSRKDRQYSRSNSMM</sequence>
<organism evidence="2 3">
    <name type="scientific">Periplaneta americana</name>
    <name type="common">American cockroach</name>
    <name type="synonym">Blatta americana</name>
    <dbReference type="NCBI Taxonomy" id="6978"/>
    <lineage>
        <taxon>Eukaryota</taxon>
        <taxon>Metazoa</taxon>
        <taxon>Ecdysozoa</taxon>
        <taxon>Arthropoda</taxon>
        <taxon>Hexapoda</taxon>
        <taxon>Insecta</taxon>
        <taxon>Pterygota</taxon>
        <taxon>Neoptera</taxon>
        <taxon>Polyneoptera</taxon>
        <taxon>Dictyoptera</taxon>
        <taxon>Blattodea</taxon>
        <taxon>Blattoidea</taxon>
        <taxon>Blattidae</taxon>
        <taxon>Blattinae</taxon>
        <taxon>Periplaneta</taxon>
    </lineage>
</organism>
<evidence type="ECO:0000313" key="2">
    <source>
        <dbReference type="EMBL" id="KAJ4432738.1"/>
    </source>
</evidence>
<feature type="domain" description="DUF4817" evidence="1">
    <location>
        <begin position="129"/>
        <end position="175"/>
    </location>
</feature>
<gene>
    <name evidence="2" type="ORF">ANN_21376</name>
</gene>
<dbReference type="PANTHER" id="PTHR47326">
    <property type="entry name" value="TRANSPOSABLE ELEMENT TC3 TRANSPOSASE-LIKE PROTEIN"/>
    <property type="match status" value="1"/>
</dbReference>
<keyword evidence="3" id="KW-1185">Reference proteome</keyword>
<dbReference type="PANTHER" id="PTHR47326:SF1">
    <property type="entry name" value="HTH PSQ-TYPE DOMAIN-CONTAINING PROTEIN"/>
    <property type="match status" value="1"/>
</dbReference>
<dbReference type="Proteomes" id="UP001148838">
    <property type="component" value="Unassembled WGS sequence"/>
</dbReference>
<dbReference type="Pfam" id="PF16087">
    <property type="entry name" value="DUF4817"/>
    <property type="match status" value="1"/>
</dbReference>
<evidence type="ECO:0000313" key="3">
    <source>
        <dbReference type="Proteomes" id="UP001148838"/>
    </source>
</evidence>
<dbReference type="InterPro" id="IPR032135">
    <property type="entry name" value="DUF4817"/>
</dbReference>
<evidence type="ECO:0000259" key="1">
    <source>
        <dbReference type="Pfam" id="PF16087"/>
    </source>
</evidence>
<proteinExistence type="predicted"/>
<dbReference type="EMBL" id="JAJSOF020000029">
    <property type="protein sequence ID" value="KAJ4432738.1"/>
    <property type="molecule type" value="Genomic_DNA"/>
</dbReference>
<reference evidence="2 3" key="1">
    <citation type="journal article" date="2022" name="Allergy">
        <title>Genome assembly and annotation of Periplaneta americana reveal a comprehensive cockroach allergen profile.</title>
        <authorList>
            <person name="Wang L."/>
            <person name="Xiong Q."/>
            <person name="Saelim N."/>
            <person name="Wang L."/>
            <person name="Nong W."/>
            <person name="Wan A.T."/>
            <person name="Shi M."/>
            <person name="Liu X."/>
            <person name="Cao Q."/>
            <person name="Hui J.H.L."/>
            <person name="Sookrung N."/>
            <person name="Leung T.F."/>
            <person name="Tungtrongchitr A."/>
            <person name="Tsui S.K.W."/>
        </authorList>
    </citation>
    <scope>NUCLEOTIDE SEQUENCE [LARGE SCALE GENOMIC DNA]</scope>
    <source>
        <strain evidence="2">PWHHKU_190912</strain>
    </source>
</reference>